<evidence type="ECO:0000313" key="7">
    <source>
        <dbReference type="Proteomes" id="UP000286063"/>
    </source>
</evidence>
<dbReference type="Gene3D" id="2.60.120.1440">
    <property type="match status" value="1"/>
</dbReference>
<dbReference type="PANTHER" id="PTHR30273:SF2">
    <property type="entry name" value="PROTEIN FECR"/>
    <property type="match status" value="1"/>
</dbReference>
<accession>A0A413IRM8</accession>
<keyword evidence="2" id="KW-1133">Transmembrane helix</keyword>
<feature type="compositionally biased region" description="Basic and acidic residues" evidence="1">
    <location>
        <begin position="1"/>
        <end position="15"/>
    </location>
</feature>
<feature type="domain" description="Protein FecR C-terminal" evidence="4">
    <location>
        <begin position="311"/>
        <end position="380"/>
    </location>
</feature>
<dbReference type="Pfam" id="PF16344">
    <property type="entry name" value="FecR_C"/>
    <property type="match status" value="1"/>
</dbReference>
<keyword evidence="2" id="KW-0812">Transmembrane</keyword>
<evidence type="ECO:0000256" key="1">
    <source>
        <dbReference type="SAM" id="MobiDB-lite"/>
    </source>
</evidence>
<feature type="transmembrane region" description="Helical" evidence="2">
    <location>
        <begin position="81"/>
        <end position="102"/>
    </location>
</feature>
<name>A0A413IRM8_9BACT</name>
<dbReference type="Gene3D" id="3.55.50.30">
    <property type="match status" value="1"/>
</dbReference>
<evidence type="ECO:0000259" key="3">
    <source>
        <dbReference type="Pfam" id="PF04773"/>
    </source>
</evidence>
<evidence type="ECO:0000259" key="4">
    <source>
        <dbReference type="Pfam" id="PF16344"/>
    </source>
</evidence>
<keyword evidence="8" id="KW-1185">Reference proteome</keyword>
<dbReference type="EMBL" id="CP069450">
    <property type="protein sequence ID" value="QRO51408.1"/>
    <property type="molecule type" value="Genomic_DNA"/>
</dbReference>
<dbReference type="Proteomes" id="UP000654720">
    <property type="component" value="Chromosome"/>
</dbReference>
<reference evidence="6 7" key="1">
    <citation type="submission" date="2018-08" db="EMBL/GenBank/DDBJ databases">
        <title>A genome reference for cultivated species of the human gut microbiota.</title>
        <authorList>
            <person name="Zou Y."/>
            <person name="Xue W."/>
            <person name="Luo G."/>
        </authorList>
    </citation>
    <scope>NUCLEOTIDE SEQUENCE [LARGE SCALE GENOMIC DNA]</scope>
    <source>
        <strain evidence="6 7">OF02-7</strain>
    </source>
</reference>
<dbReference type="GeneID" id="93095690"/>
<dbReference type="RefSeq" id="WP_051466044.1">
    <property type="nucleotide sequence ID" value="NZ_CAJKXH010000002.1"/>
</dbReference>
<dbReference type="Pfam" id="PF04773">
    <property type="entry name" value="FecR"/>
    <property type="match status" value="1"/>
</dbReference>
<dbReference type="AlphaFoldDB" id="A0A413IRM8"/>
<sequence length="381" mass="43940">MNNEKQDIDPRERLLDALNDPETSPEEWEELLSEEDNIQTLHLLRDCRKAFIREDASSKTDPNKAWDKFMQKRKVEMQKRYRLLSIMLITAACIILVIGILLSPSSSVDKDVFVAFKPGTGAGEVILSTNNGQRVILSSSQVDTLLERPIDLLQKNKMLDYRQEEKTKIPEIHTLQTSCSSFYQITLSDGTQVWLNAESQLIYPSLFTGEERVVELCGEGFFKVAHDSLRPFKVKVENIVTEVLGTEFNIKSYSANNTHVTLIQGCVKVRNELSKEEVTIHPQEDAHLLEDGSFEVKRVDTDNYHLWTEGYFYFDNEPLVEIMKEVGRWYNVHIVFKDNAVQNLHLHFLAQRDKPIDNVLKLLNLMGNLRVTYQNNTVYID</sequence>
<evidence type="ECO:0000256" key="2">
    <source>
        <dbReference type="SAM" id="Phobius"/>
    </source>
</evidence>
<reference evidence="5 8" key="2">
    <citation type="submission" date="2021-02" db="EMBL/GenBank/DDBJ databases">
        <title>FDA dAtabase for Regulatory Grade micrObial Sequences (FDA-ARGOS): Supporting development and validation of Infectious Disease Dx tests.</title>
        <authorList>
            <person name="Carlson P."/>
            <person name="Fischbach M."/>
            <person name="Hastie J."/>
            <person name="Bilen M."/>
            <person name="Cheng A."/>
            <person name="Tallon L."/>
            <person name="Sadzewicz L."/>
            <person name="Zhao X."/>
            <person name="Boylan J."/>
            <person name="Ott S."/>
            <person name="Bowen H."/>
            <person name="Vavikolanu K."/>
            <person name="Mehta A."/>
            <person name="Aluvathingal J."/>
            <person name="Nadendla S."/>
            <person name="Yan Y."/>
            <person name="Sichtig H."/>
        </authorList>
    </citation>
    <scope>NUCLEOTIDE SEQUENCE [LARGE SCALE GENOMIC DNA]</scope>
    <source>
        <strain evidence="5 8">FDAARGOS_1229</strain>
    </source>
</reference>
<dbReference type="GO" id="GO:0016989">
    <property type="term" value="F:sigma factor antagonist activity"/>
    <property type="evidence" value="ECO:0007669"/>
    <property type="project" value="TreeGrafter"/>
</dbReference>
<dbReference type="OrthoDB" id="1493027at2"/>
<gene>
    <name evidence="6" type="ORF">DXA50_04535</name>
    <name evidence="5" type="ORF">I6J59_07340</name>
</gene>
<dbReference type="Proteomes" id="UP000286063">
    <property type="component" value="Unassembled WGS sequence"/>
</dbReference>
<dbReference type="InterPro" id="IPR012373">
    <property type="entry name" value="Ferrdict_sens_TM"/>
</dbReference>
<organism evidence="6 7">
    <name type="scientific">Butyricimonas virosa</name>
    <dbReference type="NCBI Taxonomy" id="544645"/>
    <lineage>
        <taxon>Bacteria</taxon>
        <taxon>Pseudomonadati</taxon>
        <taxon>Bacteroidota</taxon>
        <taxon>Bacteroidia</taxon>
        <taxon>Bacteroidales</taxon>
        <taxon>Odoribacteraceae</taxon>
        <taxon>Butyricimonas</taxon>
    </lineage>
</organism>
<feature type="region of interest" description="Disordered" evidence="1">
    <location>
        <begin position="1"/>
        <end position="26"/>
    </location>
</feature>
<dbReference type="InterPro" id="IPR032508">
    <property type="entry name" value="FecR_C"/>
</dbReference>
<protein>
    <submittedName>
        <fullName evidence="5">DUF4974 domain-containing protein</fullName>
    </submittedName>
    <submittedName>
        <fullName evidence="6">FecR family protein</fullName>
    </submittedName>
</protein>
<feature type="domain" description="FecR protein" evidence="3">
    <location>
        <begin position="174"/>
        <end position="268"/>
    </location>
</feature>
<proteinExistence type="predicted"/>
<dbReference type="PANTHER" id="PTHR30273">
    <property type="entry name" value="PERIPLASMIC SIGNAL SENSOR AND SIGMA FACTOR ACTIVATOR FECR-RELATED"/>
    <property type="match status" value="1"/>
</dbReference>
<evidence type="ECO:0000313" key="5">
    <source>
        <dbReference type="EMBL" id="QRO51408.1"/>
    </source>
</evidence>
<dbReference type="InterPro" id="IPR006860">
    <property type="entry name" value="FecR"/>
</dbReference>
<evidence type="ECO:0000313" key="6">
    <source>
        <dbReference type="EMBL" id="RGY20132.1"/>
    </source>
</evidence>
<evidence type="ECO:0000313" key="8">
    <source>
        <dbReference type="Proteomes" id="UP000654720"/>
    </source>
</evidence>
<keyword evidence="2" id="KW-0472">Membrane</keyword>
<dbReference type="EMBL" id="QSCR01000004">
    <property type="protein sequence ID" value="RGY20132.1"/>
    <property type="molecule type" value="Genomic_DNA"/>
</dbReference>